<evidence type="ECO:0000313" key="16">
    <source>
        <dbReference type="Proteomes" id="UP001281731"/>
    </source>
</evidence>
<comment type="similarity">
    <text evidence="7 10">Belongs to the DEAD box helicase family.</text>
</comment>
<evidence type="ECO:0000256" key="10">
    <source>
        <dbReference type="RuleBase" id="RU000492"/>
    </source>
</evidence>
<evidence type="ECO:0000256" key="1">
    <source>
        <dbReference type="ARBA" id="ARBA00012552"/>
    </source>
</evidence>
<dbReference type="SUPFAM" id="SSF52540">
    <property type="entry name" value="P-loop containing nucleoside triphosphate hydrolases"/>
    <property type="match status" value="1"/>
</dbReference>
<dbReference type="Pfam" id="PF00271">
    <property type="entry name" value="Helicase_C"/>
    <property type="match status" value="1"/>
</dbReference>
<dbReference type="GO" id="GO:0033592">
    <property type="term" value="F:RNA strand annealing activity"/>
    <property type="evidence" value="ECO:0007669"/>
    <property type="project" value="TreeGrafter"/>
</dbReference>
<dbReference type="PROSITE" id="PS51195">
    <property type="entry name" value="Q_MOTIF"/>
    <property type="match status" value="1"/>
</dbReference>
<feature type="region of interest" description="Disordered" evidence="11">
    <location>
        <begin position="491"/>
        <end position="520"/>
    </location>
</feature>
<proteinExistence type="inferred from homology"/>
<dbReference type="GO" id="GO:0005829">
    <property type="term" value="C:cytosol"/>
    <property type="evidence" value="ECO:0007669"/>
    <property type="project" value="TreeGrafter"/>
</dbReference>
<dbReference type="InterPro" id="IPR027417">
    <property type="entry name" value="P-loop_NTPase"/>
</dbReference>
<dbReference type="InterPro" id="IPR014014">
    <property type="entry name" value="RNA_helicase_DEAD_Q_motif"/>
</dbReference>
<dbReference type="RefSeq" id="WP_320756313.1">
    <property type="nucleotide sequence ID" value="NZ_CP171105.1"/>
</dbReference>
<dbReference type="InterPro" id="IPR044742">
    <property type="entry name" value="DEAD/DEAH_RhlB"/>
</dbReference>
<comment type="catalytic activity">
    <reaction evidence="8">
        <text>ATP + H2O = ADP + phosphate + H(+)</text>
        <dbReference type="Rhea" id="RHEA:13065"/>
        <dbReference type="ChEBI" id="CHEBI:15377"/>
        <dbReference type="ChEBI" id="CHEBI:15378"/>
        <dbReference type="ChEBI" id="CHEBI:30616"/>
        <dbReference type="ChEBI" id="CHEBI:43474"/>
        <dbReference type="ChEBI" id="CHEBI:456216"/>
        <dbReference type="EC" id="3.6.4.13"/>
    </reaction>
</comment>
<evidence type="ECO:0000256" key="5">
    <source>
        <dbReference type="ARBA" id="ARBA00022806"/>
    </source>
</evidence>
<reference evidence="15" key="1">
    <citation type="submission" date="2023-10" db="EMBL/GenBank/DDBJ databases">
        <title>Whole Genome based description of the genera Actinobaculum and Actinotignum reveals a complex phylogenetic relationship within the species included in the genus Actinotignum.</title>
        <authorList>
            <person name="Jensen C.S."/>
            <person name="Dargis R."/>
            <person name="Kemp M."/>
            <person name="Christensen J.J."/>
        </authorList>
    </citation>
    <scope>NUCLEOTIDE SEQUENCE</scope>
    <source>
        <strain evidence="15">SLA_B511</strain>
    </source>
</reference>
<accession>A0AAW9HLH0</accession>
<dbReference type="EC" id="3.6.4.13" evidence="1"/>
<dbReference type="InterPro" id="IPR001650">
    <property type="entry name" value="Helicase_C-like"/>
</dbReference>
<dbReference type="InterPro" id="IPR050547">
    <property type="entry name" value="DEAD_box_RNA_helicases"/>
</dbReference>
<dbReference type="Gene3D" id="3.30.70.330">
    <property type="match status" value="1"/>
</dbReference>
<feature type="region of interest" description="Disordered" evidence="11">
    <location>
        <begin position="666"/>
        <end position="731"/>
    </location>
</feature>
<evidence type="ECO:0000256" key="2">
    <source>
        <dbReference type="ARBA" id="ARBA00022490"/>
    </source>
</evidence>
<keyword evidence="6 10" id="KW-0067">ATP-binding</keyword>
<feature type="region of interest" description="Disordered" evidence="11">
    <location>
        <begin position="1"/>
        <end position="58"/>
    </location>
</feature>
<dbReference type="InterPro" id="IPR014001">
    <property type="entry name" value="Helicase_ATP-bd"/>
</dbReference>
<dbReference type="PROSITE" id="PS51194">
    <property type="entry name" value="HELICASE_CTER"/>
    <property type="match status" value="1"/>
</dbReference>
<name>A0AAW9HLH0_9ACTO</name>
<evidence type="ECO:0000256" key="4">
    <source>
        <dbReference type="ARBA" id="ARBA00022801"/>
    </source>
</evidence>
<dbReference type="AlphaFoldDB" id="A0AAW9HLH0"/>
<evidence type="ECO:0000259" key="13">
    <source>
        <dbReference type="PROSITE" id="PS51194"/>
    </source>
</evidence>
<evidence type="ECO:0000256" key="7">
    <source>
        <dbReference type="ARBA" id="ARBA00038437"/>
    </source>
</evidence>
<keyword evidence="5 10" id="KW-0347">Helicase</keyword>
<dbReference type="InterPro" id="IPR005580">
    <property type="entry name" value="DbpA/CsdA_RNA-bd_dom"/>
</dbReference>
<feature type="short sequence motif" description="Q motif" evidence="9">
    <location>
        <begin position="65"/>
        <end position="93"/>
    </location>
</feature>
<dbReference type="InterPro" id="IPR011545">
    <property type="entry name" value="DEAD/DEAH_box_helicase_dom"/>
</dbReference>
<feature type="domain" description="Helicase ATP-binding" evidence="12">
    <location>
        <begin position="96"/>
        <end position="266"/>
    </location>
</feature>
<evidence type="ECO:0000256" key="3">
    <source>
        <dbReference type="ARBA" id="ARBA00022741"/>
    </source>
</evidence>
<dbReference type="SMART" id="SM00487">
    <property type="entry name" value="DEXDc"/>
    <property type="match status" value="1"/>
</dbReference>
<feature type="compositionally biased region" description="Polar residues" evidence="11">
    <location>
        <begin position="1"/>
        <end position="50"/>
    </location>
</feature>
<dbReference type="CDD" id="cd18787">
    <property type="entry name" value="SF2_C_DEAD"/>
    <property type="match status" value="1"/>
</dbReference>
<sequence length="731" mass="78246">MSESSGVQTPKNENIFSNASLPTDSSEAEVTQENTSQASSSEPDVTSETTPSEHKATAHALEEEVTFAELGLPDQLLQAVTDMGYETPSPIQEKTIPYLLEGRDVVGVAQTGTGKTAAFGLPLLTHIDPSNTNVQALVLAPTRELAMQSAEAIQSFATQTRVDVLAVYGGSPYGPQLRALEQGVQVVVGTPGRIMDLIDRGALDLHNVTYFVLDEADEMLRMGFAEDVEKIASDLPEERISALFSATMPPFIRKVAQSHMKDPVEISITPQASTVDTVTQEYAVVPSRRKIGALARVLAVSDAEAAIVFVRTRATAEDLAIELGARGVATAALSGDVPQKDRERLVARLKDGTLDVLVATDVAARGLDVERIGLVVNFDVPRESDTYVHRIGRTGRAGREGRSLTFVTPKEISRLRRIARVTKSDMKEIDLPTPAEVSKLRAEKLVDQARARFELGRLDVYRAVLARFLEENRAAEKPHVTLTLDSVLAHDAESDAESETSEKTEGTEENTSVSSHNDDEFRVDALTTTDAEHSHGVEKPRTPMTVEELLLALLALGVRDPGPSGDTPDPIVDEDSSQTVKNARRAKGGQTSIPGATRYRIEVGHKDRVKPGAIVGALTGEGGLRGSDLGHIDIFPTFSLVEIGVPLSPEARRRISEAEVSGRALRISEDRGPGGSAAVAAASRRSGFRGGKGKSSGRGTKLGRKHGGSSAGGRGAHGKDKGRGGKRGWRK</sequence>
<dbReference type="InterPro" id="IPR012677">
    <property type="entry name" value="Nucleotide-bd_a/b_plait_sf"/>
</dbReference>
<dbReference type="PANTHER" id="PTHR47963:SF8">
    <property type="entry name" value="ATP-DEPENDENT RNA HELICASE DEAD"/>
    <property type="match status" value="1"/>
</dbReference>
<evidence type="ECO:0000256" key="6">
    <source>
        <dbReference type="ARBA" id="ARBA00022840"/>
    </source>
</evidence>
<organism evidence="15 16">
    <name type="scientific">Actinotignum urinale</name>
    <dbReference type="NCBI Taxonomy" id="190146"/>
    <lineage>
        <taxon>Bacteria</taxon>
        <taxon>Bacillati</taxon>
        <taxon>Actinomycetota</taxon>
        <taxon>Actinomycetes</taxon>
        <taxon>Actinomycetales</taxon>
        <taxon>Actinomycetaceae</taxon>
        <taxon>Actinotignum</taxon>
    </lineage>
</organism>
<feature type="domain" description="DEAD-box RNA helicase Q" evidence="14">
    <location>
        <begin position="65"/>
        <end position="93"/>
    </location>
</feature>
<dbReference type="FunFam" id="3.40.50.300:FF:000108">
    <property type="entry name" value="ATP-dependent RNA helicase RhlE"/>
    <property type="match status" value="1"/>
</dbReference>
<dbReference type="CDD" id="cd00268">
    <property type="entry name" value="DEADc"/>
    <property type="match status" value="1"/>
</dbReference>
<evidence type="ECO:0000259" key="12">
    <source>
        <dbReference type="PROSITE" id="PS51192"/>
    </source>
</evidence>
<dbReference type="GO" id="GO:0005524">
    <property type="term" value="F:ATP binding"/>
    <property type="evidence" value="ECO:0007669"/>
    <property type="project" value="UniProtKB-KW"/>
</dbReference>
<dbReference type="Pfam" id="PF00270">
    <property type="entry name" value="DEAD"/>
    <property type="match status" value="1"/>
</dbReference>
<dbReference type="SMART" id="SM00490">
    <property type="entry name" value="HELICc"/>
    <property type="match status" value="1"/>
</dbReference>
<dbReference type="Pfam" id="PF03880">
    <property type="entry name" value="DbpA"/>
    <property type="match status" value="1"/>
</dbReference>
<keyword evidence="2" id="KW-0963">Cytoplasm</keyword>
<keyword evidence="4 10" id="KW-0378">Hydrolase</keyword>
<comment type="caution">
    <text evidence="15">The sequence shown here is derived from an EMBL/GenBank/DDBJ whole genome shotgun (WGS) entry which is preliminary data.</text>
</comment>
<dbReference type="PROSITE" id="PS00039">
    <property type="entry name" value="DEAD_ATP_HELICASE"/>
    <property type="match status" value="1"/>
</dbReference>
<dbReference type="PROSITE" id="PS51192">
    <property type="entry name" value="HELICASE_ATP_BIND_1"/>
    <property type="match status" value="1"/>
</dbReference>
<evidence type="ECO:0000313" key="15">
    <source>
        <dbReference type="EMBL" id="MDY5154501.1"/>
    </source>
</evidence>
<dbReference type="Proteomes" id="UP001281731">
    <property type="component" value="Unassembled WGS sequence"/>
</dbReference>
<dbReference type="EMBL" id="JAWNGC010000002">
    <property type="protein sequence ID" value="MDY5154501.1"/>
    <property type="molecule type" value="Genomic_DNA"/>
</dbReference>
<dbReference type="GO" id="GO:0009409">
    <property type="term" value="P:response to cold"/>
    <property type="evidence" value="ECO:0007669"/>
    <property type="project" value="TreeGrafter"/>
</dbReference>
<feature type="compositionally biased region" description="Low complexity" evidence="11">
    <location>
        <begin position="676"/>
        <end position="685"/>
    </location>
</feature>
<dbReference type="PANTHER" id="PTHR47963">
    <property type="entry name" value="DEAD-BOX ATP-DEPENDENT RNA HELICASE 47, MITOCHONDRIAL"/>
    <property type="match status" value="1"/>
</dbReference>
<evidence type="ECO:0000259" key="14">
    <source>
        <dbReference type="PROSITE" id="PS51195"/>
    </source>
</evidence>
<dbReference type="GO" id="GO:0016787">
    <property type="term" value="F:hydrolase activity"/>
    <property type="evidence" value="ECO:0007669"/>
    <property type="project" value="UniProtKB-KW"/>
</dbReference>
<dbReference type="GO" id="GO:0003724">
    <property type="term" value="F:RNA helicase activity"/>
    <property type="evidence" value="ECO:0007669"/>
    <property type="project" value="UniProtKB-EC"/>
</dbReference>
<feature type="domain" description="Helicase C-terminal" evidence="13">
    <location>
        <begin position="277"/>
        <end position="437"/>
    </location>
</feature>
<evidence type="ECO:0000256" key="11">
    <source>
        <dbReference type="SAM" id="MobiDB-lite"/>
    </source>
</evidence>
<keyword evidence="3 10" id="KW-0547">Nucleotide-binding</keyword>
<gene>
    <name evidence="15" type="ORF">R6G80_02015</name>
</gene>
<dbReference type="Gene3D" id="3.40.50.300">
    <property type="entry name" value="P-loop containing nucleotide triphosphate hydrolases"/>
    <property type="match status" value="2"/>
</dbReference>
<dbReference type="InterPro" id="IPR000629">
    <property type="entry name" value="RNA-helicase_DEAD-box_CS"/>
</dbReference>
<dbReference type="GO" id="GO:0005840">
    <property type="term" value="C:ribosome"/>
    <property type="evidence" value="ECO:0007669"/>
    <property type="project" value="TreeGrafter"/>
</dbReference>
<protein>
    <recommendedName>
        <fullName evidence="1">RNA helicase</fullName>
        <ecNumber evidence="1">3.6.4.13</ecNumber>
    </recommendedName>
</protein>
<evidence type="ECO:0000256" key="8">
    <source>
        <dbReference type="ARBA" id="ARBA00047984"/>
    </source>
</evidence>
<evidence type="ECO:0000256" key="9">
    <source>
        <dbReference type="PROSITE-ProRule" id="PRU00552"/>
    </source>
</evidence>